<reference evidence="1 2" key="1">
    <citation type="submission" date="2024-11" db="EMBL/GenBank/DDBJ databases">
        <authorList>
            <person name="Lucas J.A."/>
        </authorList>
    </citation>
    <scope>NUCLEOTIDE SEQUENCE [LARGE SCALE GENOMIC DNA]</scope>
    <source>
        <strain evidence="1 2">Z 7.15</strain>
    </source>
</reference>
<accession>A0ABW8QWQ9</accession>
<dbReference type="Proteomes" id="UP001623008">
    <property type="component" value="Unassembled WGS sequence"/>
</dbReference>
<sequence>MKYYALVGSNLQMVDEAGSGAPEGWIEMLAVRPDDENTGDYTAQADGTWAITQETLNAKLIPIESSWRDAQMPIAQQNVTAIEYGEGDIPGTAQQWQRYWLALRKWTDTNPDFPDSSKRPVAPS</sequence>
<evidence type="ECO:0008006" key="3">
    <source>
        <dbReference type="Google" id="ProtNLM"/>
    </source>
</evidence>
<name>A0ABW8QWQ9_9PSED</name>
<dbReference type="RefSeq" id="WP_406597085.1">
    <property type="nucleotide sequence ID" value="NZ_JBJHQF010000008.1"/>
</dbReference>
<evidence type="ECO:0000313" key="1">
    <source>
        <dbReference type="EMBL" id="MFK9004036.1"/>
    </source>
</evidence>
<keyword evidence="2" id="KW-1185">Reference proteome</keyword>
<dbReference type="EMBL" id="JBJHQF010000008">
    <property type="protein sequence ID" value="MFK9004036.1"/>
    <property type="molecule type" value="Genomic_DNA"/>
</dbReference>
<organism evidence="1 2">
    <name type="scientific">Pseudomonas pergaminensis</name>
    <dbReference type="NCBI Taxonomy" id="2853159"/>
    <lineage>
        <taxon>Bacteria</taxon>
        <taxon>Pseudomonadati</taxon>
        <taxon>Pseudomonadota</taxon>
        <taxon>Gammaproteobacteria</taxon>
        <taxon>Pseudomonadales</taxon>
        <taxon>Pseudomonadaceae</taxon>
        <taxon>Pseudomonas</taxon>
    </lineage>
</organism>
<evidence type="ECO:0000313" key="2">
    <source>
        <dbReference type="Proteomes" id="UP001623008"/>
    </source>
</evidence>
<protein>
    <recommendedName>
        <fullName evidence="3">Phage tail protein</fullName>
    </recommendedName>
</protein>
<comment type="caution">
    <text evidence="1">The sequence shown here is derived from an EMBL/GenBank/DDBJ whole genome shotgun (WGS) entry which is preliminary data.</text>
</comment>
<gene>
    <name evidence="1" type="ORF">ACJEBJ_07875</name>
</gene>
<proteinExistence type="predicted"/>